<dbReference type="AlphaFoldDB" id="A0A6A4GY83"/>
<dbReference type="Proteomes" id="UP000799118">
    <property type="component" value="Unassembled WGS sequence"/>
</dbReference>
<evidence type="ECO:0000313" key="2">
    <source>
        <dbReference type="Proteomes" id="UP000799118"/>
    </source>
</evidence>
<dbReference type="OrthoDB" id="3265563at2759"/>
<keyword evidence="2" id="KW-1185">Reference proteome</keyword>
<dbReference type="EMBL" id="ML769673">
    <property type="protein sequence ID" value="KAE9390005.1"/>
    <property type="molecule type" value="Genomic_DNA"/>
</dbReference>
<gene>
    <name evidence="1" type="ORF">BT96DRAFT_1066163</name>
</gene>
<name>A0A6A4GY83_9AGAR</name>
<protein>
    <submittedName>
        <fullName evidence="1">Uncharacterized protein</fullName>
    </submittedName>
</protein>
<accession>A0A6A4GY83</accession>
<evidence type="ECO:0000313" key="1">
    <source>
        <dbReference type="EMBL" id="KAE9390005.1"/>
    </source>
</evidence>
<sequence length="159" mass="17383">MVNAISNMLKTLMIAGRVWWLSRSLWKELPSGAHSSHWYHRTLAVVTESGVIYPVYLTIEAILSRSLPFNIPNYVDMGSVIVGIAPTLVAVRVGLGSAVDDQSLRSNILQSQLLFATRPRSPSTAVLDIAPVGGVEYSARLSIPDLGRDVEKGLREVEL</sequence>
<reference evidence="1" key="1">
    <citation type="journal article" date="2019" name="Environ. Microbiol.">
        <title>Fungal ecological strategies reflected in gene transcription - a case study of two litter decomposers.</title>
        <authorList>
            <person name="Barbi F."/>
            <person name="Kohler A."/>
            <person name="Barry K."/>
            <person name="Baskaran P."/>
            <person name="Daum C."/>
            <person name="Fauchery L."/>
            <person name="Ihrmark K."/>
            <person name="Kuo A."/>
            <person name="LaButti K."/>
            <person name="Lipzen A."/>
            <person name="Morin E."/>
            <person name="Grigoriev I.V."/>
            <person name="Henrissat B."/>
            <person name="Lindahl B."/>
            <person name="Martin F."/>
        </authorList>
    </citation>
    <scope>NUCLEOTIDE SEQUENCE</scope>
    <source>
        <strain evidence="1">JB14</strain>
    </source>
</reference>
<organism evidence="1 2">
    <name type="scientific">Gymnopus androsaceus JB14</name>
    <dbReference type="NCBI Taxonomy" id="1447944"/>
    <lineage>
        <taxon>Eukaryota</taxon>
        <taxon>Fungi</taxon>
        <taxon>Dikarya</taxon>
        <taxon>Basidiomycota</taxon>
        <taxon>Agaricomycotina</taxon>
        <taxon>Agaricomycetes</taxon>
        <taxon>Agaricomycetidae</taxon>
        <taxon>Agaricales</taxon>
        <taxon>Marasmiineae</taxon>
        <taxon>Omphalotaceae</taxon>
        <taxon>Gymnopus</taxon>
    </lineage>
</organism>
<proteinExistence type="predicted"/>